<reference evidence="9" key="1">
    <citation type="submission" date="2009-10" db="EMBL/GenBank/DDBJ databases">
        <authorList>
            <person name="Weinstock G."/>
            <person name="Sodergren E."/>
            <person name="Clifton S."/>
            <person name="Fulton L."/>
            <person name="Fulton B."/>
            <person name="Courtney L."/>
            <person name="Fronick C."/>
            <person name="Harrison M."/>
            <person name="Strong C."/>
            <person name="Farmer C."/>
            <person name="Delahaunty K."/>
            <person name="Markovic C."/>
            <person name="Hall O."/>
            <person name="Minx P."/>
            <person name="Tomlinson C."/>
            <person name="Mitreva M."/>
            <person name="Nelson J."/>
            <person name="Hou S."/>
            <person name="Wollam A."/>
            <person name="Pepin K.H."/>
            <person name="Johnson M."/>
            <person name="Bhonagiri V."/>
            <person name="Nash W.E."/>
            <person name="Warren W."/>
            <person name="Chinwalla A."/>
            <person name="Mardis E.R."/>
            <person name="Wilson R.K."/>
        </authorList>
    </citation>
    <scope>NUCLEOTIDE SEQUENCE [LARGE SCALE GENOMIC DNA]</scope>
    <source>
        <strain evidence="9">ATCC 700122</strain>
    </source>
</reference>
<dbReference type="PROSITE" id="PS00092">
    <property type="entry name" value="N6_MTASE"/>
    <property type="match status" value="1"/>
</dbReference>
<keyword evidence="10" id="KW-1185">Reference proteome</keyword>
<comment type="similarity">
    <text evidence="5">Belongs to the protein N5-glutamine methyltransferase family. PrmC subfamily.</text>
</comment>
<evidence type="ECO:0000313" key="10">
    <source>
        <dbReference type="Proteomes" id="UP000006001"/>
    </source>
</evidence>
<evidence type="ECO:0000259" key="7">
    <source>
        <dbReference type="Pfam" id="PF05175"/>
    </source>
</evidence>
<dbReference type="EC" id="2.1.1.297" evidence="5"/>
<accession>D0WFR3</accession>
<dbReference type="GeneID" id="85007270"/>
<feature type="region of interest" description="Disordered" evidence="6">
    <location>
        <begin position="121"/>
        <end position="149"/>
    </location>
</feature>
<dbReference type="GO" id="GO:0032259">
    <property type="term" value="P:methylation"/>
    <property type="evidence" value="ECO:0007669"/>
    <property type="project" value="UniProtKB-KW"/>
</dbReference>
<feature type="domain" description="Release factor glutamine methyltransferase N-terminal" evidence="8">
    <location>
        <begin position="11"/>
        <end position="79"/>
    </location>
</feature>
<dbReference type="Gene3D" id="1.10.8.10">
    <property type="entry name" value="DNA helicase RuvA subunit, C-terminal domain"/>
    <property type="match status" value="1"/>
</dbReference>
<evidence type="ECO:0000256" key="1">
    <source>
        <dbReference type="ARBA" id="ARBA00022603"/>
    </source>
</evidence>
<evidence type="ECO:0000259" key="8">
    <source>
        <dbReference type="Pfam" id="PF17827"/>
    </source>
</evidence>
<dbReference type="Gene3D" id="3.40.50.150">
    <property type="entry name" value="Vaccinia Virus protein VP39"/>
    <property type="match status" value="1"/>
</dbReference>
<keyword evidence="2 5" id="KW-0808">Transferase</keyword>
<feature type="binding site" evidence="5">
    <location>
        <begin position="234"/>
        <end position="237"/>
    </location>
    <ligand>
        <name>substrate</name>
    </ligand>
</feature>
<evidence type="ECO:0000256" key="2">
    <source>
        <dbReference type="ARBA" id="ARBA00022679"/>
    </source>
</evidence>
<dbReference type="InterPro" id="IPR019874">
    <property type="entry name" value="RF_methyltr_PrmC"/>
</dbReference>
<dbReference type="STRING" id="649764.HMPREF0762_00663"/>
<dbReference type="GO" id="GO:0102559">
    <property type="term" value="F:peptide chain release factor N(5)-glutamine methyltransferase activity"/>
    <property type="evidence" value="ECO:0007669"/>
    <property type="project" value="UniProtKB-EC"/>
</dbReference>
<sequence>MNDVWTIRATLDWCEGYLARAQDVNPRVSAQHLLSFATGLSRIELYAHHDRPLSPDERDTLRDAVRRRAAGEPLQYIQGTAPFRFIELEVAPGVLIPRPETEVLVDEAFRELKNLGAYAVRRPGPHAGEPSLPPSEGAAASGSARPGVAAEANGTHAGGLVVADVCTGSGCIACAIASEHPDARVVATDISPDAVALARRNVARLGLGDRVDVREGDLCAPLAADAPFDLVISNPPYVPTAVLNDMPREVSVFEPALALDGGCDGLDAFRRLIDEAVPLLSFPGVLACELHEDCLDKAADLARSAGLARVRIASDLAGRSRVLIAAKAS</sequence>
<dbReference type="PANTHER" id="PTHR18895">
    <property type="entry name" value="HEMK METHYLTRANSFERASE"/>
    <property type="match status" value="1"/>
</dbReference>
<dbReference type="InterPro" id="IPR007848">
    <property type="entry name" value="Small_mtfrase_dom"/>
</dbReference>
<dbReference type="InterPro" id="IPR040758">
    <property type="entry name" value="PrmC_N"/>
</dbReference>
<comment type="caution">
    <text evidence="9">The sequence shown here is derived from an EMBL/GenBank/DDBJ whole genome shotgun (WGS) entry which is preliminary data.</text>
</comment>
<dbReference type="RefSeq" id="WP_006361908.1">
    <property type="nucleotide sequence ID" value="NZ_GG700630.1"/>
</dbReference>
<proteinExistence type="inferred from homology"/>
<comment type="caution">
    <text evidence="5">Lacks conserved residue(s) required for the propagation of feature annotation.</text>
</comment>
<feature type="domain" description="Methyltransferase small" evidence="7">
    <location>
        <begin position="162"/>
        <end position="238"/>
    </location>
</feature>
<organism evidence="9 10">
    <name type="scientific">Slackia exigua (strain ATCC 700122 / DSM 15923 / CIP 105133 / JCM 11022 / KCTC 5966 / S-7)</name>
    <dbReference type="NCBI Taxonomy" id="649764"/>
    <lineage>
        <taxon>Bacteria</taxon>
        <taxon>Bacillati</taxon>
        <taxon>Actinomycetota</taxon>
        <taxon>Coriobacteriia</taxon>
        <taxon>Eggerthellales</taxon>
        <taxon>Eggerthellaceae</taxon>
        <taxon>Slackia</taxon>
    </lineage>
</organism>
<dbReference type="NCBIfam" id="TIGR00536">
    <property type="entry name" value="hemK_fam"/>
    <property type="match status" value="1"/>
</dbReference>
<comment type="catalytic activity">
    <reaction evidence="4 5">
        <text>L-glutaminyl-[peptide chain release factor] + S-adenosyl-L-methionine = N(5)-methyl-L-glutaminyl-[peptide chain release factor] + S-adenosyl-L-homocysteine + H(+)</text>
        <dbReference type="Rhea" id="RHEA:42896"/>
        <dbReference type="Rhea" id="RHEA-COMP:10271"/>
        <dbReference type="Rhea" id="RHEA-COMP:10272"/>
        <dbReference type="ChEBI" id="CHEBI:15378"/>
        <dbReference type="ChEBI" id="CHEBI:30011"/>
        <dbReference type="ChEBI" id="CHEBI:57856"/>
        <dbReference type="ChEBI" id="CHEBI:59789"/>
        <dbReference type="ChEBI" id="CHEBI:61891"/>
        <dbReference type="EC" id="2.1.1.297"/>
    </reaction>
</comment>
<feature type="binding site" evidence="5">
    <location>
        <position position="189"/>
    </location>
    <ligand>
        <name>S-adenosyl-L-methionine</name>
        <dbReference type="ChEBI" id="CHEBI:59789"/>
    </ligand>
</feature>
<dbReference type="eggNOG" id="COG2890">
    <property type="taxonomic scope" value="Bacteria"/>
</dbReference>
<dbReference type="Pfam" id="PF17827">
    <property type="entry name" value="PrmC_N"/>
    <property type="match status" value="1"/>
</dbReference>
<comment type="function">
    <text evidence="5">Methylates the class 1 translation termination release factors RF1/PrfA and RF2/PrfB on the glutamine residue of the universally conserved GGQ motif.</text>
</comment>
<dbReference type="InterPro" id="IPR002052">
    <property type="entry name" value="DNA_methylase_N6_adenine_CS"/>
</dbReference>
<dbReference type="InterPro" id="IPR029063">
    <property type="entry name" value="SAM-dependent_MTases_sf"/>
</dbReference>
<dbReference type="GO" id="GO:0003676">
    <property type="term" value="F:nucleic acid binding"/>
    <property type="evidence" value="ECO:0007669"/>
    <property type="project" value="InterPro"/>
</dbReference>
<evidence type="ECO:0000256" key="4">
    <source>
        <dbReference type="ARBA" id="ARBA00048391"/>
    </source>
</evidence>
<dbReference type="Pfam" id="PF05175">
    <property type="entry name" value="MTS"/>
    <property type="match status" value="1"/>
</dbReference>
<dbReference type="SUPFAM" id="SSF53335">
    <property type="entry name" value="S-adenosyl-L-methionine-dependent methyltransferases"/>
    <property type="match status" value="1"/>
</dbReference>
<dbReference type="InterPro" id="IPR004556">
    <property type="entry name" value="HemK-like"/>
</dbReference>
<dbReference type="OrthoDB" id="9800643at2"/>
<keyword evidence="1 5" id="KW-0489">Methyltransferase</keyword>
<protein>
    <recommendedName>
        <fullName evidence="5">Release factor glutamine methyltransferase</fullName>
        <shortName evidence="5">RF MTase</shortName>
        <ecNumber evidence="5">2.1.1.297</ecNumber>
    </recommendedName>
    <alternativeName>
        <fullName evidence="5">N5-glutamine methyltransferase PrmC</fullName>
    </alternativeName>
    <alternativeName>
        <fullName evidence="5">Protein-(glutamine-N5) MTase PrmC</fullName>
    </alternativeName>
    <alternativeName>
        <fullName evidence="5">Protein-glutamine N-methyltransferase PrmC</fullName>
    </alternativeName>
</protein>
<feature type="compositionally biased region" description="Low complexity" evidence="6">
    <location>
        <begin position="134"/>
        <end position="149"/>
    </location>
</feature>
<dbReference type="InterPro" id="IPR050320">
    <property type="entry name" value="N5-glutamine_MTase"/>
</dbReference>
<dbReference type="PANTHER" id="PTHR18895:SF74">
    <property type="entry name" value="MTRF1L RELEASE FACTOR GLUTAMINE METHYLTRANSFERASE"/>
    <property type="match status" value="1"/>
</dbReference>
<dbReference type="HOGENOM" id="CLU_018398_3_1_11"/>
<dbReference type="EMBL" id="ACUX02000006">
    <property type="protein sequence ID" value="EEZ61326.1"/>
    <property type="molecule type" value="Genomic_DNA"/>
</dbReference>
<evidence type="ECO:0000313" key="9">
    <source>
        <dbReference type="EMBL" id="EEZ61326.1"/>
    </source>
</evidence>
<dbReference type="AlphaFoldDB" id="D0WFR3"/>
<keyword evidence="3 5" id="KW-0949">S-adenosyl-L-methionine</keyword>
<name>D0WFR3_SLAES</name>
<evidence type="ECO:0000256" key="5">
    <source>
        <dbReference type="HAMAP-Rule" id="MF_02126"/>
    </source>
</evidence>
<dbReference type="CDD" id="cd02440">
    <property type="entry name" value="AdoMet_MTases"/>
    <property type="match status" value="1"/>
</dbReference>
<evidence type="ECO:0000256" key="6">
    <source>
        <dbReference type="SAM" id="MobiDB-lite"/>
    </source>
</evidence>
<gene>
    <name evidence="5 9" type="primary">prmC</name>
    <name evidence="9" type="ORF">HMPREF0762_00663</name>
</gene>
<evidence type="ECO:0000256" key="3">
    <source>
        <dbReference type="ARBA" id="ARBA00022691"/>
    </source>
</evidence>
<feature type="binding site" evidence="5">
    <location>
        <position position="234"/>
    </location>
    <ligand>
        <name>S-adenosyl-L-methionine</name>
        <dbReference type="ChEBI" id="CHEBI:59789"/>
    </ligand>
</feature>
<dbReference type="Proteomes" id="UP000006001">
    <property type="component" value="Unassembled WGS sequence"/>
</dbReference>
<dbReference type="HAMAP" id="MF_02126">
    <property type="entry name" value="RF_methyltr_PrmC"/>
    <property type="match status" value="1"/>
</dbReference>